<comment type="caution">
    <text evidence="1">The sequence shown here is derived from an EMBL/GenBank/DDBJ whole genome shotgun (WGS) entry which is preliminary data.</text>
</comment>
<name>A0ABQ6ERS3_9VIBR</name>
<evidence type="ECO:0000313" key="1">
    <source>
        <dbReference type="EMBL" id="GLT15514.1"/>
    </source>
</evidence>
<protein>
    <submittedName>
        <fullName evidence="1">Uncharacterized protein</fullName>
    </submittedName>
</protein>
<dbReference type="Proteomes" id="UP001157156">
    <property type="component" value="Unassembled WGS sequence"/>
</dbReference>
<organism evidence="1 2">
    <name type="scientific">Vibrio algivorus</name>
    <dbReference type="NCBI Taxonomy" id="1667024"/>
    <lineage>
        <taxon>Bacteria</taxon>
        <taxon>Pseudomonadati</taxon>
        <taxon>Pseudomonadota</taxon>
        <taxon>Gammaproteobacteria</taxon>
        <taxon>Vibrionales</taxon>
        <taxon>Vibrionaceae</taxon>
        <taxon>Vibrio</taxon>
    </lineage>
</organism>
<evidence type="ECO:0000313" key="2">
    <source>
        <dbReference type="Proteomes" id="UP001157156"/>
    </source>
</evidence>
<accession>A0ABQ6ERS3</accession>
<dbReference type="EMBL" id="BSPV01000009">
    <property type="protein sequence ID" value="GLT15514.1"/>
    <property type="molecule type" value="Genomic_DNA"/>
</dbReference>
<keyword evidence="2" id="KW-1185">Reference proteome</keyword>
<dbReference type="RefSeq" id="WP_145981756.1">
    <property type="nucleotide sequence ID" value="NZ_BSPV01000009.1"/>
</dbReference>
<sequence>MSTTERNERAKNYITSKLDNAQRHNEQMFVGISDYVTLSSTLNDLINVKAMGFRGVVATALTGMHLNPTSYNPLEKFYDCNPRSIFEQGIFYAFEGRVPCGKSDPLNVAKNQYSLDKAWATGKRPQKAAMAAVAFLERVVGEKDPAIKDLLIEFFFYRLYQYADNVRSIVIAAPENEKIAHQEFSHKLSEFTYSYPESGTIPQLVISLLLEECFSTSQVSVVGGSDSVFGTNTTSKKPADIWLELDNNSYNLYEVTVKKVDHKRLDDSLQALSAMNMSGKSVHFICRLPEDVATLNGYHDGVCSYKGKTFNFVDLKQFILTIVSLLDNDAIERVTSKLVQFITHIDRPISTKEGWNLIFK</sequence>
<reference evidence="2" key="1">
    <citation type="journal article" date="2019" name="Int. J. Syst. Evol. Microbiol.">
        <title>The Global Catalogue of Microorganisms (GCM) 10K type strain sequencing project: providing services to taxonomists for standard genome sequencing and annotation.</title>
        <authorList>
            <consortium name="The Broad Institute Genomics Platform"/>
            <consortium name="The Broad Institute Genome Sequencing Center for Infectious Disease"/>
            <person name="Wu L."/>
            <person name="Ma J."/>
        </authorList>
    </citation>
    <scope>NUCLEOTIDE SEQUENCE [LARGE SCALE GENOMIC DNA]</scope>
    <source>
        <strain evidence="2">NBRC 111146</strain>
    </source>
</reference>
<proteinExistence type="predicted"/>
<gene>
    <name evidence="1" type="ORF">GCM10007931_24890</name>
</gene>